<dbReference type="PROSITE" id="PS50929">
    <property type="entry name" value="ABC_TM1F"/>
    <property type="match status" value="1"/>
</dbReference>
<sequence length="590" mass="64817">MKRLEKFLRPYRRESILAPLFKLLEVVFDLMVPVVVAQIIDVGVAKNDRGYIVEMFFVLLLMAAVGLLCSFTAQFFAAKASVGFATSVRQAMFDHIQGLSFTELDTLGTDTLITRLTDDVNQVQNGINMGLRLLLRSPFVVIGAMVMAFTINVRCALIFVVTVPILFVVVFSIMLISIPLFKKVQAGLDRVTGLTRENLTGVRVIRAFCREEQSVEEFEEGNRELTRLNEFVGRISALLNPLTYVLINVATVLLIARAGVQVNIGNLQQGQVVALYNYMAQIIVELIKLASLIITLNKSMACADRVAGILDVKSSMEYKAVAGNDKAADNMAVEFNHVTFTYEGAGASSLSDISFRAKKGQTIGIIGGTGSGKSTLVSLIPRFYDPQEGTVKVNGANAKDYPQGELCREIGVVQQRSILFKGSIRDNLKWGNDQASDEDLWKAITIAQAKDVVESKPGKLDFEVEQNGRNLSGGQKQRLTIARALVSKPDILILDDSLSALDFATDAALRKAIGELEGNVTTFLVSQRISGIRQADKILVMDDGELAGQGTHEELMKTCETYQEIYYSQFPEEHPVVMKTSEKTEKGAAE</sequence>
<evidence type="ECO:0000256" key="2">
    <source>
        <dbReference type="ARBA" id="ARBA00022448"/>
    </source>
</evidence>
<evidence type="ECO:0000256" key="4">
    <source>
        <dbReference type="ARBA" id="ARBA00022692"/>
    </source>
</evidence>
<evidence type="ECO:0000256" key="1">
    <source>
        <dbReference type="ARBA" id="ARBA00004651"/>
    </source>
</evidence>
<comment type="subcellular location">
    <subcellularLocation>
        <location evidence="1">Cell membrane</location>
        <topology evidence="1">Multi-pass membrane protein</topology>
    </subcellularLocation>
</comment>
<evidence type="ECO:0000259" key="10">
    <source>
        <dbReference type="PROSITE" id="PS50893"/>
    </source>
</evidence>
<dbReference type="RefSeq" id="WP_055282331.1">
    <property type="nucleotide sequence ID" value="NZ_CZAY01000006.1"/>
</dbReference>
<dbReference type="AlphaFoldDB" id="A0A174MR81"/>
<feature type="transmembrane region" description="Helical" evidence="9">
    <location>
        <begin position="52"/>
        <end position="77"/>
    </location>
</feature>
<keyword evidence="2" id="KW-0813">Transport</keyword>
<evidence type="ECO:0000256" key="6">
    <source>
        <dbReference type="ARBA" id="ARBA00022840"/>
    </source>
</evidence>
<name>A0A174MR81_9FIRM</name>
<accession>A0A174MR81</accession>
<keyword evidence="5" id="KW-0547">Nucleotide-binding</keyword>
<dbReference type="Pfam" id="PF00005">
    <property type="entry name" value="ABC_tran"/>
    <property type="match status" value="1"/>
</dbReference>
<evidence type="ECO:0000256" key="8">
    <source>
        <dbReference type="ARBA" id="ARBA00023136"/>
    </source>
</evidence>
<keyword evidence="3" id="KW-1003">Cell membrane</keyword>
<proteinExistence type="predicted"/>
<feature type="domain" description="ABC transmembrane type-1" evidence="11">
    <location>
        <begin position="16"/>
        <end position="298"/>
    </location>
</feature>
<feature type="transmembrane region" description="Helical" evidence="9">
    <location>
        <begin position="133"/>
        <end position="151"/>
    </location>
</feature>
<evidence type="ECO:0000256" key="9">
    <source>
        <dbReference type="SAM" id="Phobius"/>
    </source>
</evidence>
<dbReference type="InterPro" id="IPR011527">
    <property type="entry name" value="ABC1_TM_dom"/>
</dbReference>
<dbReference type="Gene3D" id="3.40.50.300">
    <property type="entry name" value="P-loop containing nucleotide triphosphate hydrolases"/>
    <property type="match status" value="1"/>
</dbReference>
<dbReference type="EMBL" id="CZAY01000006">
    <property type="protein sequence ID" value="CUP37641.1"/>
    <property type="molecule type" value="Genomic_DNA"/>
</dbReference>
<dbReference type="PANTHER" id="PTHR43394:SF1">
    <property type="entry name" value="ATP-BINDING CASSETTE SUB-FAMILY B MEMBER 10, MITOCHONDRIAL"/>
    <property type="match status" value="1"/>
</dbReference>
<keyword evidence="7 9" id="KW-1133">Transmembrane helix</keyword>
<dbReference type="STRING" id="88431.ERS852423_01748"/>
<dbReference type="PROSITE" id="PS50893">
    <property type="entry name" value="ABC_TRANSPORTER_2"/>
    <property type="match status" value="1"/>
</dbReference>
<feature type="transmembrane region" description="Helical" evidence="9">
    <location>
        <begin position="278"/>
        <end position="296"/>
    </location>
</feature>
<keyword evidence="12" id="KW-0378">Hydrolase</keyword>
<dbReference type="OrthoDB" id="9762778at2"/>
<dbReference type="GO" id="GO:0015421">
    <property type="term" value="F:ABC-type oligopeptide transporter activity"/>
    <property type="evidence" value="ECO:0007669"/>
    <property type="project" value="TreeGrafter"/>
</dbReference>
<keyword evidence="8 9" id="KW-0472">Membrane</keyword>
<evidence type="ECO:0000256" key="5">
    <source>
        <dbReference type="ARBA" id="ARBA00022741"/>
    </source>
</evidence>
<dbReference type="SUPFAM" id="SSF90123">
    <property type="entry name" value="ABC transporter transmembrane region"/>
    <property type="match status" value="1"/>
</dbReference>
<dbReference type="PROSITE" id="PS00211">
    <property type="entry name" value="ABC_TRANSPORTER_1"/>
    <property type="match status" value="1"/>
</dbReference>
<keyword evidence="6 12" id="KW-0067">ATP-binding</keyword>
<organism evidence="12 13">
    <name type="scientific">Dorea longicatena</name>
    <dbReference type="NCBI Taxonomy" id="88431"/>
    <lineage>
        <taxon>Bacteria</taxon>
        <taxon>Bacillati</taxon>
        <taxon>Bacillota</taxon>
        <taxon>Clostridia</taxon>
        <taxon>Lachnospirales</taxon>
        <taxon>Lachnospiraceae</taxon>
        <taxon>Dorea</taxon>
    </lineage>
</organism>
<dbReference type="Pfam" id="PF00664">
    <property type="entry name" value="ABC_membrane"/>
    <property type="match status" value="1"/>
</dbReference>
<dbReference type="InterPro" id="IPR036640">
    <property type="entry name" value="ABC1_TM_sf"/>
</dbReference>
<dbReference type="InterPro" id="IPR003593">
    <property type="entry name" value="AAA+_ATPase"/>
</dbReference>
<evidence type="ECO:0000313" key="13">
    <source>
        <dbReference type="Proteomes" id="UP000095485"/>
    </source>
</evidence>
<reference evidence="12 13" key="1">
    <citation type="submission" date="2015-09" db="EMBL/GenBank/DDBJ databases">
        <authorList>
            <consortium name="Pathogen Informatics"/>
        </authorList>
    </citation>
    <scope>NUCLEOTIDE SEQUENCE [LARGE SCALE GENOMIC DNA]</scope>
    <source>
        <strain evidence="12 13">2789STDY5834914</strain>
    </source>
</reference>
<dbReference type="InterPro" id="IPR039421">
    <property type="entry name" value="Type_1_exporter"/>
</dbReference>
<dbReference type="CDD" id="cd18548">
    <property type="entry name" value="ABC_6TM_Tm287_like"/>
    <property type="match status" value="1"/>
</dbReference>
<dbReference type="GO" id="GO:0005524">
    <property type="term" value="F:ATP binding"/>
    <property type="evidence" value="ECO:0007669"/>
    <property type="project" value="UniProtKB-KW"/>
</dbReference>
<evidence type="ECO:0000259" key="11">
    <source>
        <dbReference type="PROSITE" id="PS50929"/>
    </source>
</evidence>
<feature type="transmembrane region" description="Helical" evidence="9">
    <location>
        <begin position="157"/>
        <end position="181"/>
    </location>
</feature>
<dbReference type="SUPFAM" id="SSF52540">
    <property type="entry name" value="P-loop containing nucleoside triphosphate hydrolases"/>
    <property type="match status" value="1"/>
</dbReference>
<dbReference type="EC" id="3.6.3.-" evidence="12"/>
<evidence type="ECO:0000313" key="12">
    <source>
        <dbReference type="EMBL" id="CUP37641.1"/>
    </source>
</evidence>
<dbReference type="SMART" id="SM00382">
    <property type="entry name" value="AAA"/>
    <property type="match status" value="1"/>
</dbReference>
<dbReference type="GO" id="GO:0016887">
    <property type="term" value="F:ATP hydrolysis activity"/>
    <property type="evidence" value="ECO:0007669"/>
    <property type="project" value="InterPro"/>
</dbReference>
<evidence type="ECO:0000256" key="3">
    <source>
        <dbReference type="ARBA" id="ARBA00022475"/>
    </source>
</evidence>
<dbReference type="InterPro" id="IPR017871">
    <property type="entry name" value="ABC_transporter-like_CS"/>
</dbReference>
<dbReference type="GeneID" id="96228299"/>
<dbReference type="GO" id="GO:0005886">
    <property type="term" value="C:plasma membrane"/>
    <property type="evidence" value="ECO:0007669"/>
    <property type="project" value="UniProtKB-SubCell"/>
</dbReference>
<protein>
    <submittedName>
        <fullName evidence="12">Putative multidrug export ATP-binding/permease protein SAV1866</fullName>
        <ecNumber evidence="12">3.6.3.-</ecNumber>
    </submittedName>
</protein>
<dbReference type="InterPro" id="IPR003439">
    <property type="entry name" value="ABC_transporter-like_ATP-bd"/>
</dbReference>
<feature type="domain" description="ABC transporter" evidence="10">
    <location>
        <begin position="333"/>
        <end position="568"/>
    </location>
</feature>
<keyword evidence="4 9" id="KW-0812">Transmembrane</keyword>
<gene>
    <name evidence="12" type="ORF">ERS852526_01005</name>
</gene>
<dbReference type="PANTHER" id="PTHR43394">
    <property type="entry name" value="ATP-DEPENDENT PERMEASE MDL1, MITOCHONDRIAL"/>
    <property type="match status" value="1"/>
</dbReference>
<dbReference type="FunFam" id="3.40.50.300:FF:000221">
    <property type="entry name" value="Multidrug ABC transporter ATP-binding protein"/>
    <property type="match status" value="1"/>
</dbReference>
<feature type="transmembrane region" description="Helical" evidence="9">
    <location>
        <begin position="237"/>
        <end position="258"/>
    </location>
</feature>
<dbReference type="Proteomes" id="UP000095485">
    <property type="component" value="Unassembled WGS sequence"/>
</dbReference>
<dbReference type="Gene3D" id="1.20.1560.10">
    <property type="entry name" value="ABC transporter type 1, transmembrane domain"/>
    <property type="match status" value="1"/>
</dbReference>
<evidence type="ECO:0000256" key="7">
    <source>
        <dbReference type="ARBA" id="ARBA00022989"/>
    </source>
</evidence>
<dbReference type="InterPro" id="IPR027417">
    <property type="entry name" value="P-loop_NTPase"/>
</dbReference>